<dbReference type="InterPro" id="IPR020843">
    <property type="entry name" value="ER"/>
</dbReference>
<proteinExistence type="predicted"/>
<dbReference type="SUPFAM" id="SSF51735">
    <property type="entry name" value="NAD(P)-binding Rossmann-fold domains"/>
    <property type="match status" value="1"/>
</dbReference>
<evidence type="ECO:0000313" key="4">
    <source>
        <dbReference type="Proteomes" id="UP000515312"/>
    </source>
</evidence>
<name>A0A7G8BID4_9BACT</name>
<reference evidence="3 4" key="1">
    <citation type="submission" date="2020-08" db="EMBL/GenBank/DDBJ databases">
        <title>Edaphobacter telluris sp. nov. and Acidobacterium dinghuensis sp. nov., two acidobacteria isolated from forest soil.</title>
        <authorList>
            <person name="Fu J."/>
            <person name="Qiu L."/>
        </authorList>
    </citation>
    <scope>NUCLEOTIDE SEQUENCE [LARGE SCALE GENOMIC DNA]</scope>
    <source>
        <strain evidence="3">4Y35</strain>
    </source>
</reference>
<dbReference type="Gene3D" id="3.40.50.720">
    <property type="entry name" value="NAD(P)-binding Rossmann-like Domain"/>
    <property type="match status" value="1"/>
</dbReference>
<dbReference type="InterPro" id="IPR051603">
    <property type="entry name" value="Zinc-ADH_QOR/CCCR"/>
</dbReference>
<accession>A0A7G8BID4</accession>
<gene>
    <name evidence="3" type="ORF">H7849_25545</name>
</gene>
<evidence type="ECO:0000256" key="1">
    <source>
        <dbReference type="ARBA" id="ARBA00022857"/>
    </source>
</evidence>
<dbReference type="Gene3D" id="3.90.180.10">
    <property type="entry name" value="Medium-chain alcohol dehydrogenases, catalytic domain"/>
    <property type="match status" value="1"/>
</dbReference>
<dbReference type="SUPFAM" id="SSF50129">
    <property type="entry name" value="GroES-like"/>
    <property type="match status" value="1"/>
</dbReference>
<dbReference type="InterPro" id="IPR036291">
    <property type="entry name" value="NAD(P)-bd_dom_sf"/>
</dbReference>
<dbReference type="SMART" id="SM00829">
    <property type="entry name" value="PKS_ER"/>
    <property type="match status" value="1"/>
</dbReference>
<dbReference type="CDD" id="cd08253">
    <property type="entry name" value="zeta_crystallin"/>
    <property type="match status" value="1"/>
</dbReference>
<organism evidence="3 4">
    <name type="scientific">Alloacidobacterium dinghuense</name>
    <dbReference type="NCBI Taxonomy" id="2763107"/>
    <lineage>
        <taxon>Bacteria</taxon>
        <taxon>Pseudomonadati</taxon>
        <taxon>Acidobacteriota</taxon>
        <taxon>Terriglobia</taxon>
        <taxon>Terriglobales</taxon>
        <taxon>Acidobacteriaceae</taxon>
        <taxon>Alloacidobacterium</taxon>
    </lineage>
</organism>
<dbReference type="Pfam" id="PF00107">
    <property type="entry name" value="ADH_zinc_N"/>
    <property type="match status" value="1"/>
</dbReference>
<dbReference type="Proteomes" id="UP000515312">
    <property type="component" value="Chromosome"/>
</dbReference>
<feature type="domain" description="Enoyl reductase (ER)" evidence="2">
    <location>
        <begin position="12"/>
        <end position="322"/>
    </location>
</feature>
<dbReference type="InterPro" id="IPR011032">
    <property type="entry name" value="GroES-like_sf"/>
</dbReference>
<dbReference type="AlphaFoldDB" id="A0A7G8BID4"/>
<dbReference type="PANTHER" id="PTHR44154:SF1">
    <property type="entry name" value="QUINONE OXIDOREDUCTASE"/>
    <property type="match status" value="1"/>
</dbReference>
<dbReference type="InterPro" id="IPR013149">
    <property type="entry name" value="ADH-like_C"/>
</dbReference>
<dbReference type="PANTHER" id="PTHR44154">
    <property type="entry name" value="QUINONE OXIDOREDUCTASE"/>
    <property type="match status" value="1"/>
</dbReference>
<keyword evidence="4" id="KW-1185">Reference proteome</keyword>
<dbReference type="KEGG" id="adin:H7849_25545"/>
<evidence type="ECO:0000259" key="2">
    <source>
        <dbReference type="SMART" id="SM00829"/>
    </source>
</evidence>
<evidence type="ECO:0000313" key="3">
    <source>
        <dbReference type="EMBL" id="QNI32304.1"/>
    </source>
</evidence>
<dbReference type="RefSeq" id="WP_186743259.1">
    <property type="nucleotide sequence ID" value="NZ_CP060394.1"/>
</dbReference>
<dbReference type="EMBL" id="CP060394">
    <property type="protein sequence ID" value="QNI32304.1"/>
    <property type="molecule type" value="Genomic_DNA"/>
</dbReference>
<dbReference type="GO" id="GO:0016491">
    <property type="term" value="F:oxidoreductase activity"/>
    <property type="evidence" value="ECO:0007669"/>
    <property type="project" value="InterPro"/>
</dbReference>
<sequence length="324" mass="34599">MKAAWYEKQGPARDVLIVGEMEDPKPQAGEVRIRVSVSGVNPGDVKKREDAFGYGMPYPRVIPHSDGAGVVDAVGDGVPKEWIGRRVWCYGAQSYRPFGTAAEFATVPLDQAVPLPEVVTMEQGACLGIPGITAHRAVHVAGPVKDRAVLVQGGAGAVGACAVRLAYQAGARVIATCRADSDKEIAFKAGAEEVLLTDGKLVERVRKLAPNGIDHVVEVAFAANIKNDLEILAQNGSIASYATNAPMAEVPAWQPIFINARMFFVGSDDVPKEAKNEAAKAMNQAYEAGWQGFQIAERFSLNDIAKAHEFVEHPSKAGRVVVTI</sequence>
<protein>
    <submittedName>
        <fullName evidence="3">NADPH:quinone reductase</fullName>
    </submittedName>
</protein>
<dbReference type="InterPro" id="IPR013154">
    <property type="entry name" value="ADH-like_N"/>
</dbReference>
<dbReference type="Pfam" id="PF08240">
    <property type="entry name" value="ADH_N"/>
    <property type="match status" value="1"/>
</dbReference>
<keyword evidence="1" id="KW-0521">NADP</keyword>